<name>A0A540VGL8_9GAMM</name>
<reference evidence="2 3" key="1">
    <citation type="submission" date="2019-06" db="EMBL/GenBank/DDBJ databases">
        <title>Metagenome assembled Genome of Spiribacter salinus SL48-SHIP from the microbial mat of Salt Lake 48 (Novosibirsk region, Russia).</title>
        <authorList>
            <person name="Shipova A."/>
            <person name="Rozanov A.S."/>
            <person name="Bryanskaya A.V."/>
            <person name="Peltek S.E."/>
        </authorList>
    </citation>
    <scope>NUCLEOTIDE SEQUENCE [LARGE SCALE GENOMIC DNA]</scope>
    <source>
        <strain evidence="2">SL48-SHIP-2</strain>
    </source>
</reference>
<sequence>MSATISDLHGATTTMPHGSIAFTGAQGRGKDREKWPETIWRRLATLSQPTIPQAKRLRLVHLLSFQPAGEPSLTSPFSATQVTWSAPQLAAGQAGG</sequence>
<dbReference type="EMBL" id="VIFK01000362">
    <property type="protein sequence ID" value="TQE95909.1"/>
    <property type="molecule type" value="Genomic_DNA"/>
</dbReference>
<feature type="compositionally biased region" description="Polar residues" evidence="1">
    <location>
        <begin position="1"/>
        <end position="16"/>
    </location>
</feature>
<evidence type="ECO:0000313" key="3">
    <source>
        <dbReference type="Proteomes" id="UP000315400"/>
    </source>
</evidence>
<gene>
    <name evidence="2" type="ORF">FKY71_16910</name>
</gene>
<accession>A0A540VGL8</accession>
<proteinExistence type="predicted"/>
<dbReference type="Proteomes" id="UP000315400">
    <property type="component" value="Unassembled WGS sequence"/>
</dbReference>
<evidence type="ECO:0000256" key="1">
    <source>
        <dbReference type="SAM" id="MobiDB-lite"/>
    </source>
</evidence>
<dbReference type="AlphaFoldDB" id="A0A540VGL8"/>
<protein>
    <submittedName>
        <fullName evidence="2">Uncharacterized protein</fullName>
    </submittedName>
</protein>
<evidence type="ECO:0000313" key="2">
    <source>
        <dbReference type="EMBL" id="TQE95909.1"/>
    </source>
</evidence>
<feature type="region of interest" description="Disordered" evidence="1">
    <location>
        <begin position="1"/>
        <end position="33"/>
    </location>
</feature>
<comment type="caution">
    <text evidence="2">The sequence shown here is derived from an EMBL/GenBank/DDBJ whole genome shotgun (WGS) entry which is preliminary data.</text>
</comment>
<organism evidence="2 3">
    <name type="scientific">Spiribacter salinus</name>
    <dbReference type="NCBI Taxonomy" id="1335746"/>
    <lineage>
        <taxon>Bacteria</taxon>
        <taxon>Pseudomonadati</taxon>
        <taxon>Pseudomonadota</taxon>
        <taxon>Gammaproteobacteria</taxon>
        <taxon>Chromatiales</taxon>
        <taxon>Ectothiorhodospiraceae</taxon>
        <taxon>Spiribacter</taxon>
    </lineage>
</organism>